<protein>
    <submittedName>
        <fullName evidence="2">Uncharacterized protein</fullName>
    </submittedName>
</protein>
<keyword evidence="1" id="KW-0812">Transmembrane</keyword>
<dbReference type="Proteomes" id="UP000199696">
    <property type="component" value="Unassembled WGS sequence"/>
</dbReference>
<proteinExistence type="predicted"/>
<dbReference type="EMBL" id="FMHY01000002">
    <property type="protein sequence ID" value="SCL56610.1"/>
    <property type="molecule type" value="Genomic_DNA"/>
</dbReference>
<sequence>MRDLTKHFRVHPCAILLRYAPTVMLAAVAVVVATAARRRSPRSYSGASA</sequence>
<feature type="transmembrane region" description="Helical" evidence="1">
    <location>
        <begin position="15"/>
        <end position="36"/>
    </location>
</feature>
<accession>A0A1C6URN9</accession>
<keyword evidence="3" id="KW-1185">Reference proteome</keyword>
<organism evidence="2 3">
    <name type="scientific">Micromonospora eburnea</name>
    <dbReference type="NCBI Taxonomy" id="227316"/>
    <lineage>
        <taxon>Bacteria</taxon>
        <taxon>Bacillati</taxon>
        <taxon>Actinomycetota</taxon>
        <taxon>Actinomycetes</taxon>
        <taxon>Micromonosporales</taxon>
        <taxon>Micromonosporaceae</taxon>
        <taxon>Micromonospora</taxon>
    </lineage>
</organism>
<evidence type="ECO:0000313" key="2">
    <source>
        <dbReference type="EMBL" id="SCL56610.1"/>
    </source>
</evidence>
<evidence type="ECO:0000313" key="3">
    <source>
        <dbReference type="Proteomes" id="UP000199696"/>
    </source>
</evidence>
<reference evidence="3" key="1">
    <citation type="submission" date="2016-06" db="EMBL/GenBank/DDBJ databases">
        <authorList>
            <person name="Varghese N."/>
            <person name="Submissions Spin"/>
        </authorList>
    </citation>
    <scope>NUCLEOTIDE SEQUENCE [LARGE SCALE GENOMIC DNA]</scope>
    <source>
        <strain evidence="3">DSM 44814</strain>
    </source>
</reference>
<dbReference type="AlphaFoldDB" id="A0A1C6URN9"/>
<gene>
    <name evidence="2" type="ORF">GA0070604_3451</name>
</gene>
<keyword evidence="1" id="KW-0472">Membrane</keyword>
<name>A0A1C6URN9_9ACTN</name>
<evidence type="ECO:0000256" key="1">
    <source>
        <dbReference type="SAM" id="Phobius"/>
    </source>
</evidence>
<keyword evidence="1" id="KW-1133">Transmembrane helix</keyword>